<dbReference type="InterPro" id="IPR003709">
    <property type="entry name" value="VanY-like_core_dom"/>
</dbReference>
<protein>
    <submittedName>
        <fullName evidence="2">Putative internal virion protein</fullName>
    </submittedName>
</protein>
<gene>
    <name evidence="2" type="ORF">EVC11_008</name>
</gene>
<feature type="domain" description="D-alanyl-D-alanine carboxypeptidase-like core" evidence="1">
    <location>
        <begin position="30"/>
        <end position="133"/>
    </location>
</feature>
<organism evidence="2 3">
    <name type="scientific">Rhizobium phage RHph_I20</name>
    <dbReference type="NCBI Taxonomy" id="2509730"/>
    <lineage>
        <taxon>Viruses</taxon>
        <taxon>Duplodnaviria</taxon>
        <taxon>Heunggongvirae</taxon>
        <taxon>Uroviricota</taxon>
        <taxon>Caudoviricetes</taxon>
        <taxon>Autographivirales</taxon>
        <taxon>Autographivirales incertae sedis</taxon>
        <taxon>Morelosvirus</taxon>
        <taxon>Morelosvirus RHphI20</taxon>
    </lineage>
</organism>
<dbReference type="GO" id="GO:0006508">
    <property type="term" value="P:proteolysis"/>
    <property type="evidence" value="ECO:0007669"/>
    <property type="project" value="InterPro"/>
</dbReference>
<dbReference type="CDD" id="cd14814">
    <property type="entry name" value="Peptidase_M15"/>
    <property type="match status" value="1"/>
</dbReference>
<accession>A0A7S5RGQ1</accession>
<dbReference type="PANTHER" id="PTHR34385">
    <property type="entry name" value="D-ALANYL-D-ALANINE CARBOXYPEPTIDASE"/>
    <property type="match status" value="1"/>
</dbReference>
<dbReference type="Pfam" id="PF02557">
    <property type="entry name" value="VanY"/>
    <property type="match status" value="1"/>
</dbReference>
<dbReference type="EMBL" id="MN988539">
    <property type="protein sequence ID" value="QIG74590.1"/>
    <property type="molecule type" value="Genomic_DNA"/>
</dbReference>
<evidence type="ECO:0000313" key="2">
    <source>
        <dbReference type="EMBL" id="QIG74590.1"/>
    </source>
</evidence>
<dbReference type="InterPro" id="IPR052179">
    <property type="entry name" value="DD-CPase-like"/>
</dbReference>
<evidence type="ECO:0000259" key="1">
    <source>
        <dbReference type="Pfam" id="PF02557"/>
    </source>
</evidence>
<evidence type="ECO:0000313" key="3">
    <source>
        <dbReference type="Proteomes" id="UP000623593"/>
    </source>
</evidence>
<keyword evidence="3" id="KW-1185">Reference proteome</keyword>
<sequence>MADNNDELATARQFLYGRTNKPQSAIDGLRGDFATKLSRMMQDPDAPVGLGLYSGYRSPERQAELWAGALKKYGSPEAARKWVAPPGHSMHNEGLAADMGYNGQSLQHAPKEVVDWVHSNADRYGLKFPLGNEAWHIEDSSTRGGKPTSVSDQAFAAGGFQQSGGTYQPVTNPPVPDWVKDSAPNDTFQTTPNVAPPTWGAVGSSILHSMPTYQVAQWVGNGSAAPDMPWLNNPDLGKFGKTLDGLNDDEQKWVIGTALSPQHAVELRSQLDQQKVDAGTATSSPTAFAGMLVANVLDPVSLAASAATGPAVVGASNVLRASTAAGVLTRMAEAGTIGIADATLASVIQAQVDPNFGVEDYVMNGLTGMALGAGIGTLTRGAELDGVSAEATAAFGRRARDFIAQTAEDRGYKFASPEARDAFTGAGKSAGAAENIASAAELFPDRRGFLERMADRLGSWSSNENLLMNKTGTAVRGIYEKLMPNLSGTGGRELRASEDAWSFMKRSTEVDHANMEKTFSQHFDGWLKESGMENVSFLKRDHLEEEFSQRVYYAMAHPDVANGSEAIEKMADAYRSAFGSKLDEAKALGVSWAQDVPKDDYYVPFKVSKRAYYEVTAKIGRDGLIDVIKQAFLRAQPDLYKAERAKKPGTKGRKLAADVRERKVSRLAERYLKMIEDTNIDNNGAERMTGLAGDSARALRDMLTEEGVGLEEIEDIISAFGWSPKEGPSNFRRRAVMERDEPFIPSKYASHPNARDYAVSLRQITDQDIRSVYSSYSRSVNGHLALAKAGFKSEADARAQIKDATNFRTTIEKGPEGKQNVFEQDMTTASEELNYFVDRILGRPAFPGVSKKTRLALSLVKNLGFIRFMQQSGISQLGDMPKILLRYGIGATWRQSRMRDFLDVFTYRDTEANALTREIQASTGIGIKTKNAKMYALHEDINIGGELFDEDLTTKMLAKANAVSESASRLTATVSLLNPITDTLQLWAARAASQRLIDIATGRKVISRKWMNEIGINERDLADMREIAKRMTLEGDGKIVRWNSDKQRAAGMDHADAYDRFLALVRRETQMAILETAPNAIKRSMSGPMMGLFWQLKSYMMNALLANTAKNIKLGPAYMSMSLVATSVWSAAIYAGQQYSVSLGMPGEDRKKFLEDRLSLRGILSAGFQRSADSSILPMIIDTTISGVDVFTGEDHRLFSNTRNSGLGSNITDSIPALRMVQDMGKLAKNVAAAAARTDQRFDQTEGRQMRDFIPLLRTYGLLNATNALIATMPPDTDGAIVKAK</sequence>
<dbReference type="Gene3D" id="3.30.1380.10">
    <property type="match status" value="1"/>
</dbReference>
<dbReference type="GO" id="GO:0008233">
    <property type="term" value="F:peptidase activity"/>
    <property type="evidence" value="ECO:0007669"/>
    <property type="project" value="InterPro"/>
</dbReference>
<dbReference type="InterPro" id="IPR009045">
    <property type="entry name" value="Zn_M74/Hedgehog-like"/>
</dbReference>
<dbReference type="SUPFAM" id="SSF55166">
    <property type="entry name" value="Hedgehog/DD-peptidase"/>
    <property type="match status" value="1"/>
</dbReference>
<proteinExistence type="predicted"/>
<name>A0A7S5RGQ1_9CAUD</name>
<dbReference type="PANTHER" id="PTHR34385:SF1">
    <property type="entry name" value="PEPTIDOGLYCAN L-ALANYL-D-GLUTAMATE ENDOPEPTIDASE CWLK"/>
    <property type="match status" value="1"/>
</dbReference>
<reference evidence="2" key="1">
    <citation type="submission" date="2020-01" db="EMBL/GenBank/DDBJ databases">
        <title>Patterns of diversity and host range of bacteriophage communities associated with bean-nodulatin bacteria.</title>
        <authorList>
            <person name="Vann Cauwenberghe J."/>
            <person name="Santamaria R.I."/>
            <person name="Bustos P."/>
            <person name="Juarez S."/>
            <person name="Gonzalez V."/>
        </authorList>
    </citation>
    <scope>NUCLEOTIDE SEQUENCE</scope>
</reference>
<dbReference type="Proteomes" id="UP000623593">
    <property type="component" value="Segment"/>
</dbReference>